<sequence length="218" mass="24139">VSRGEQLKQQPSLLRVQEGGSALITCTYTATAPSFFSWYKQEPGAGLQFLLNILSNVDRKEEQGLTVLLNKKDKHLSLNITAAHPGDSATYFCAASAQCSAGTCCLHTNLNGPRSLRDTWRLDRDAEEEPERHMEAGRDAEEESAKPSGYLKQLTKHPGQGLQLLLKYYSRDTVAHILSGFEAEFNKSDSFFHLKKASVHLSNLAKYFCALSTQCLGL</sequence>
<evidence type="ECO:0000313" key="9">
    <source>
        <dbReference type="EMBL" id="KAK7798397.1"/>
    </source>
</evidence>
<keyword evidence="5" id="KW-0393">Immunoglobulin domain</keyword>
<organism evidence="9 10">
    <name type="scientific">Myodes glareolus</name>
    <name type="common">Bank vole</name>
    <name type="synonym">Clethrionomys glareolus</name>
    <dbReference type="NCBI Taxonomy" id="447135"/>
    <lineage>
        <taxon>Eukaryota</taxon>
        <taxon>Metazoa</taxon>
        <taxon>Chordata</taxon>
        <taxon>Craniata</taxon>
        <taxon>Vertebrata</taxon>
        <taxon>Euteleostomi</taxon>
        <taxon>Mammalia</taxon>
        <taxon>Eutheria</taxon>
        <taxon>Euarchontoglires</taxon>
        <taxon>Glires</taxon>
        <taxon>Rodentia</taxon>
        <taxon>Myomorpha</taxon>
        <taxon>Muroidea</taxon>
        <taxon>Cricetidae</taxon>
        <taxon>Arvicolinae</taxon>
        <taxon>Myodes</taxon>
    </lineage>
</organism>
<dbReference type="SUPFAM" id="SSF48726">
    <property type="entry name" value="Immunoglobulin"/>
    <property type="match status" value="2"/>
</dbReference>
<dbReference type="InterPro" id="IPR003599">
    <property type="entry name" value="Ig_sub"/>
</dbReference>
<proteinExistence type="predicted"/>
<dbReference type="InterPro" id="IPR013783">
    <property type="entry name" value="Ig-like_fold"/>
</dbReference>
<evidence type="ECO:0000256" key="3">
    <source>
        <dbReference type="ARBA" id="ARBA00023130"/>
    </source>
</evidence>
<evidence type="ECO:0000256" key="1">
    <source>
        <dbReference type="ARBA" id="ARBA00022729"/>
    </source>
</evidence>
<keyword evidence="4" id="KW-0675">Receptor</keyword>
<feature type="compositionally biased region" description="Basic and acidic residues" evidence="7">
    <location>
        <begin position="126"/>
        <end position="145"/>
    </location>
</feature>
<evidence type="ECO:0000256" key="6">
    <source>
        <dbReference type="ARBA" id="ARBA00043266"/>
    </source>
</evidence>
<dbReference type="SMART" id="SM00406">
    <property type="entry name" value="IGv"/>
    <property type="match status" value="1"/>
</dbReference>
<dbReference type="PANTHER" id="PTHR19343:SF14">
    <property type="entry name" value="IG-LIKE DOMAIN-CONTAINING PROTEIN-RELATED"/>
    <property type="match status" value="1"/>
</dbReference>
<evidence type="ECO:0000256" key="5">
    <source>
        <dbReference type="ARBA" id="ARBA00023319"/>
    </source>
</evidence>
<feature type="domain" description="Ig-like" evidence="8">
    <location>
        <begin position="5"/>
        <end position="96"/>
    </location>
</feature>
<comment type="caution">
    <text evidence="9">The sequence shown here is derived from an EMBL/GenBank/DDBJ whole genome shotgun (WGS) entry which is preliminary data.</text>
</comment>
<dbReference type="Pfam" id="PF07686">
    <property type="entry name" value="V-set"/>
    <property type="match status" value="1"/>
</dbReference>
<evidence type="ECO:0000256" key="2">
    <source>
        <dbReference type="ARBA" id="ARBA00022859"/>
    </source>
</evidence>
<evidence type="ECO:0000313" key="10">
    <source>
        <dbReference type="Proteomes" id="UP001488838"/>
    </source>
</evidence>
<evidence type="ECO:0000259" key="8">
    <source>
        <dbReference type="PROSITE" id="PS50835"/>
    </source>
</evidence>
<dbReference type="InterPro" id="IPR036179">
    <property type="entry name" value="Ig-like_dom_sf"/>
</dbReference>
<dbReference type="GO" id="GO:0042101">
    <property type="term" value="C:T cell receptor complex"/>
    <property type="evidence" value="ECO:0007669"/>
    <property type="project" value="UniProtKB-KW"/>
</dbReference>
<evidence type="ECO:0000256" key="4">
    <source>
        <dbReference type="ARBA" id="ARBA00023170"/>
    </source>
</evidence>
<dbReference type="InterPro" id="IPR013106">
    <property type="entry name" value="Ig_V-set"/>
</dbReference>
<reference evidence="9 10" key="1">
    <citation type="journal article" date="2023" name="bioRxiv">
        <title>Conserved and derived expression patterns and positive selection on dental genes reveal complex evolutionary context of ever-growing rodent molars.</title>
        <authorList>
            <person name="Calamari Z.T."/>
            <person name="Song A."/>
            <person name="Cohen E."/>
            <person name="Akter M."/>
            <person name="Roy R.D."/>
            <person name="Hallikas O."/>
            <person name="Christensen M.M."/>
            <person name="Li P."/>
            <person name="Marangoni P."/>
            <person name="Jernvall J."/>
            <person name="Klein O.D."/>
        </authorList>
    </citation>
    <scope>NUCLEOTIDE SEQUENCE [LARGE SCALE GENOMIC DNA]</scope>
    <source>
        <strain evidence="9">V071</strain>
    </source>
</reference>
<dbReference type="Gene3D" id="2.60.40.10">
    <property type="entry name" value="Immunoglobulins"/>
    <property type="match status" value="2"/>
</dbReference>
<gene>
    <name evidence="9" type="ORF">U0070_012426</name>
</gene>
<feature type="region of interest" description="Disordered" evidence="7">
    <location>
        <begin position="126"/>
        <end position="146"/>
    </location>
</feature>
<accession>A0AAW0H747</accession>
<dbReference type="InterPro" id="IPR007110">
    <property type="entry name" value="Ig-like_dom"/>
</dbReference>
<dbReference type="GO" id="GO:0042605">
    <property type="term" value="F:peptide antigen binding"/>
    <property type="evidence" value="ECO:0007669"/>
    <property type="project" value="TreeGrafter"/>
</dbReference>
<dbReference type="PROSITE" id="PS50835">
    <property type="entry name" value="IG_LIKE"/>
    <property type="match status" value="1"/>
</dbReference>
<dbReference type="AlphaFoldDB" id="A0AAW0H747"/>
<dbReference type="GO" id="GO:0002250">
    <property type="term" value="P:adaptive immune response"/>
    <property type="evidence" value="ECO:0007669"/>
    <property type="project" value="UniProtKB-KW"/>
</dbReference>
<name>A0AAW0H747_MYOGA</name>
<dbReference type="EMBL" id="JBBHLL010000703">
    <property type="protein sequence ID" value="KAK7798397.1"/>
    <property type="molecule type" value="Genomic_DNA"/>
</dbReference>
<keyword evidence="6" id="KW-1279">T cell receptor</keyword>
<keyword evidence="3" id="KW-1064">Adaptive immunity</keyword>
<feature type="non-terminal residue" evidence="9">
    <location>
        <position position="1"/>
    </location>
</feature>
<evidence type="ECO:0000256" key="7">
    <source>
        <dbReference type="SAM" id="MobiDB-lite"/>
    </source>
</evidence>
<keyword evidence="1" id="KW-0732">Signal</keyword>
<dbReference type="Proteomes" id="UP001488838">
    <property type="component" value="Unassembled WGS sequence"/>
</dbReference>
<keyword evidence="10" id="KW-1185">Reference proteome</keyword>
<dbReference type="PANTHER" id="PTHR19343">
    <property type="entry name" value="T CELL RECEPTOR ALPHA VARIABLE 1-2"/>
    <property type="match status" value="1"/>
</dbReference>
<keyword evidence="2" id="KW-0391">Immunity</keyword>
<dbReference type="SMART" id="SM00409">
    <property type="entry name" value="IG"/>
    <property type="match status" value="1"/>
</dbReference>
<protein>
    <recommendedName>
        <fullName evidence="8">Ig-like domain-containing protein</fullName>
    </recommendedName>
</protein>
<dbReference type="InterPro" id="IPR051006">
    <property type="entry name" value="TCR_variable_domain"/>
</dbReference>